<feature type="region of interest" description="Disordered" evidence="1">
    <location>
        <begin position="1"/>
        <end position="22"/>
    </location>
</feature>
<protein>
    <recommendedName>
        <fullName evidence="4">DUF1508 domain-containing protein</fullName>
    </recommendedName>
</protein>
<dbReference type="AlphaFoldDB" id="A0A931B6R4"/>
<evidence type="ECO:0008006" key="4">
    <source>
        <dbReference type="Google" id="ProtNLM"/>
    </source>
</evidence>
<accession>A0A931B6R4</accession>
<evidence type="ECO:0000256" key="1">
    <source>
        <dbReference type="SAM" id="MobiDB-lite"/>
    </source>
</evidence>
<dbReference type="SUPFAM" id="SSF160113">
    <property type="entry name" value="YegP-like"/>
    <property type="match status" value="1"/>
</dbReference>
<proteinExistence type="predicted"/>
<dbReference type="EMBL" id="JADPRT010000007">
    <property type="protein sequence ID" value="MBF9070021.1"/>
    <property type="molecule type" value="Genomic_DNA"/>
</dbReference>
<name>A0A931B6R4_9ACTN</name>
<comment type="caution">
    <text evidence="2">The sequence shown here is derived from an EMBL/GenBank/DDBJ whole genome shotgun (WGS) entry which is preliminary data.</text>
</comment>
<sequence length="141" mass="15390">MTMRRPAGPTAVRSCGPERPRGPRLLVLQGSGNQVRWTLLAANGRPLARSLRAFPGDDALAAGLRELLADRNALRFTLTQPGGGREWVWTAHLPSRRSDSGHQQPVAQSARGYLRSDQCRRGAVGFRDALDAVNAAWPKSR</sequence>
<evidence type="ECO:0000313" key="2">
    <source>
        <dbReference type="EMBL" id="MBF9070021.1"/>
    </source>
</evidence>
<dbReference type="Proteomes" id="UP000657385">
    <property type="component" value="Unassembled WGS sequence"/>
</dbReference>
<reference evidence="2" key="1">
    <citation type="submission" date="2020-11" db="EMBL/GenBank/DDBJ databases">
        <title>Isolation and identification of active actinomycetes.</title>
        <authorList>
            <person name="Yu B."/>
        </authorList>
    </citation>
    <scope>NUCLEOTIDE SEQUENCE</scope>
    <source>
        <strain evidence="2">NEAU-YB345</strain>
    </source>
</reference>
<keyword evidence="3" id="KW-1185">Reference proteome</keyword>
<dbReference type="RefSeq" id="WP_196195192.1">
    <property type="nucleotide sequence ID" value="NZ_JADPRT010000007.1"/>
</dbReference>
<evidence type="ECO:0000313" key="3">
    <source>
        <dbReference type="Proteomes" id="UP000657385"/>
    </source>
</evidence>
<gene>
    <name evidence="2" type="ORF">I2501_18520</name>
</gene>
<dbReference type="InterPro" id="IPR036913">
    <property type="entry name" value="YegP-like_sf"/>
</dbReference>
<organism evidence="2 3">
    <name type="scientific">Streptacidiphilus fuscans</name>
    <dbReference type="NCBI Taxonomy" id="2789292"/>
    <lineage>
        <taxon>Bacteria</taxon>
        <taxon>Bacillati</taxon>
        <taxon>Actinomycetota</taxon>
        <taxon>Actinomycetes</taxon>
        <taxon>Kitasatosporales</taxon>
        <taxon>Streptomycetaceae</taxon>
        <taxon>Streptacidiphilus</taxon>
    </lineage>
</organism>